<evidence type="ECO:0000313" key="2">
    <source>
        <dbReference type="Proteomes" id="UP000555546"/>
    </source>
</evidence>
<evidence type="ECO:0000313" key="1">
    <source>
        <dbReference type="EMBL" id="MBB5703128.1"/>
    </source>
</evidence>
<name>A0A7W9AYV0_9HYPH</name>
<comment type="caution">
    <text evidence="1">The sequence shown here is derived from an EMBL/GenBank/DDBJ whole genome shotgun (WGS) entry which is preliminary data.</text>
</comment>
<keyword evidence="2" id="KW-1185">Reference proteome</keyword>
<dbReference type="Proteomes" id="UP000555546">
    <property type="component" value="Unassembled WGS sequence"/>
</dbReference>
<dbReference type="AlphaFoldDB" id="A0A7W9AYV0"/>
<proteinExistence type="predicted"/>
<dbReference type="EMBL" id="JACIJG010000011">
    <property type="protein sequence ID" value="MBB5703128.1"/>
    <property type="molecule type" value="Genomic_DNA"/>
</dbReference>
<accession>A0A7W9AYV0</accession>
<protein>
    <submittedName>
        <fullName evidence="1">Uncharacterized protein</fullName>
    </submittedName>
</protein>
<gene>
    <name evidence="1" type="ORF">FHS76_003024</name>
</gene>
<reference evidence="1 2" key="1">
    <citation type="submission" date="2020-08" db="EMBL/GenBank/DDBJ databases">
        <title>Genomic Encyclopedia of Type Strains, Phase IV (KMG-IV): sequencing the most valuable type-strain genomes for metagenomic binning, comparative biology and taxonomic classification.</title>
        <authorList>
            <person name="Goeker M."/>
        </authorList>
    </citation>
    <scope>NUCLEOTIDE SEQUENCE [LARGE SCALE GENOMIC DNA]</scope>
    <source>
        <strain evidence="1 2">DSM 26944</strain>
    </source>
</reference>
<organism evidence="1 2">
    <name type="scientific">Brucella daejeonensis</name>
    <dbReference type="NCBI Taxonomy" id="659015"/>
    <lineage>
        <taxon>Bacteria</taxon>
        <taxon>Pseudomonadati</taxon>
        <taxon>Pseudomonadota</taxon>
        <taxon>Alphaproteobacteria</taxon>
        <taxon>Hyphomicrobiales</taxon>
        <taxon>Brucellaceae</taxon>
        <taxon>Brucella/Ochrobactrum group</taxon>
        <taxon>Brucella</taxon>
    </lineage>
</organism>
<sequence length="108" mass="13078">MANPLFEEISGILESKSFRSENKWHYSVNYLRYNRILIGDSRAHISIYHDRKGYHTTFRLHEYKDRYYNKEIKNLDALYRTVTTGRFRQKLDISSDTITALEWLRANR</sequence>